<keyword evidence="3" id="KW-1185">Reference proteome</keyword>
<comment type="caution">
    <text evidence="2">The sequence shown here is derived from an EMBL/GenBank/DDBJ whole genome shotgun (WGS) entry which is preliminary data.</text>
</comment>
<sequence length="138" mass="15563">MALSWTKEETPRWDAAKRAVFGEHPPDVFGLKATDDQVLADEWWKATDGDEVVGYGRLDSVWGDAEILVAVAPSYRGRGIGEFVLDRLEREAAREGLNYIYNTVRDAHPDRAHVTSWLCGHGFAEHPDGQLRKRVSRT</sequence>
<proteinExistence type="predicted"/>
<evidence type="ECO:0000313" key="3">
    <source>
        <dbReference type="Proteomes" id="UP000715441"/>
    </source>
</evidence>
<evidence type="ECO:0000259" key="1">
    <source>
        <dbReference type="PROSITE" id="PS51186"/>
    </source>
</evidence>
<name>A0ABX1J5L4_9PSEU</name>
<dbReference type="Proteomes" id="UP000715441">
    <property type="component" value="Unassembled WGS sequence"/>
</dbReference>
<reference evidence="2 3" key="1">
    <citation type="submission" date="2020-04" db="EMBL/GenBank/DDBJ databases">
        <title>Novel species.</title>
        <authorList>
            <person name="Teo W.F.A."/>
            <person name="Lipun K."/>
            <person name="Srisuk N."/>
            <person name="Duangmal K."/>
        </authorList>
    </citation>
    <scope>NUCLEOTIDE SEQUENCE [LARGE SCALE GENOMIC DNA]</scope>
    <source>
        <strain evidence="2 3">K13G38</strain>
    </source>
</reference>
<organism evidence="2 3">
    <name type="scientific">Amycolatopsis acididurans</name>
    <dbReference type="NCBI Taxonomy" id="2724524"/>
    <lineage>
        <taxon>Bacteria</taxon>
        <taxon>Bacillati</taxon>
        <taxon>Actinomycetota</taxon>
        <taxon>Actinomycetes</taxon>
        <taxon>Pseudonocardiales</taxon>
        <taxon>Pseudonocardiaceae</taxon>
        <taxon>Amycolatopsis</taxon>
    </lineage>
</organism>
<protein>
    <submittedName>
        <fullName evidence="2">GNAT family N-acetyltransferase</fullName>
    </submittedName>
</protein>
<dbReference type="InterPro" id="IPR000182">
    <property type="entry name" value="GNAT_dom"/>
</dbReference>
<dbReference type="RefSeq" id="WP_168517589.1">
    <property type="nucleotide sequence ID" value="NZ_JAAXLS010000012.1"/>
</dbReference>
<dbReference type="Gene3D" id="3.40.630.30">
    <property type="match status" value="1"/>
</dbReference>
<dbReference type="InterPro" id="IPR016181">
    <property type="entry name" value="Acyl_CoA_acyltransferase"/>
</dbReference>
<dbReference type="EMBL" id="JAAXLS010000012">
    <property type="protein sequence ID" value="NKQ55043.1"/>
    <property type="molecule type" value="Genomic_DNA"/>
</dbReference>
<dbReference type="PROSITE" id="PS51186">
    <property type="entry name" value="GNAT"/>
    <property type="match status" value="1"/>
</dbReference>
<gene>
    <name evidence="2" type="ORF">HFP15_19355</name>
</gene>
<dbReference type="Pfam" id="PF00583">
    <property type="entry name" value="Acetyltransf_1"/>
    <property type="match status" value="1"/>
</dbReference>
<accession>A0ABX1J5L4</accession>
<dbReference type="CDD" id="cd04301">
    <property type="entry name" value="NAT_SF"/>
    <property type="match status" value="1"/>
</dbReference>
<evidence type="ECO:0000313" key="2">
    <source>
        <dbReference type="EMBL" id="NKQ55043.1"/>
    </source>
</evidence>
<dbReference type="SUPFAM" id="SSF55729">
    <property type="entry name" value="Acyl-CoA N-acyltransferases (Nat)"/>
    <property type="match status" value="1"/>
</dbReference>
<feature type="domain" description="N-acetyltransferase" evidence="1">
    <location>
        <begin position="1"/>
        <end position="138"/>
    </location>
</feature>